<dbReference type="Proteomes" id="UP000509750">
    <property type="component" value="Chromosome"/>
</dbReference>
<protein>
    <submittedName>
        <fullName evidence="4">PGF-pre-PGF domain-containing protein</fullName>
    </submittedName>
</protein>
<dbReference type="AlphaFoldDB" id="A0A7D5KM29"/>
<dbReference type="InterPro" id="IPR013783">
    <property type="entry name" value="Ig-like_fold"/>
</dbReference>
<evidence type="ECO:0000313" key="4">
    <source>
        <dbReference type="EMBL" id="QLG27362.1"/>
    </source>
</evidence>
<dbReference type="RefSeq" id="WP_179168937.1">
    <property type="nucleotide sequence ID" value="NZ_CP058529.1"/>
</dbReference>
<reference evidence="4 5" key="1">
    <citation type="submission" date="2020-07" db="EMBL/GenBank/DDBJ databases">
        <title>Gai3-2, isolated from salt lake.</title>
        <authorList>
            <person name="Cui H."/>
            <person name="Shi X."/>
        </authorList>
    </citation>
    <scope>NUCLEOTIDE SEQUENCE [LARGE SCALE GENOMIC DNA]</scope>
    <source>
        <strain evidence="4 5">Gai3-2</strain>
    </source>
</reference>
<dbReference type="InterPro" id="IPR026453">
    <property type="entry name" value="PGF_pre_PGF"/>
</dbReference>
<dbReference type="OrthoDB" id="313276at2157"/>
<dbReference type="KEGG" id="halg:HUG10_07290"/>
<gene>
    <name evidence="4" type="ORF">HUG10_07290</name>
</gene>
<feature type="region of interest" description="Disordered" evidence="1">
    <location>
        <begin position="422"/>
        <end position="456"/>
    </location>
</feature>
<dbReference type="Pfam" id="PF07705">
    <property type="entry name" value="CARDB"/>
    <property type="match status" value="1"/>
</dbReference>
<keyword evidence="2" id="KW-0472">Membrane</keyword>
<proteinExistence type="predicted"/>
<dbReference type="NCBIfam" id="TIGR04213">
    <property type="entry name" value="PGF_pre_PGF"/>
    <property type="match status" value="1"/>
</dbReference>
<accession>A0A7D5KM29</accession>
<keyword evidence="2" id="KW-0812">Transmembrane</keyword>
<dbReference type="EMBL" id="CP058529">
    <property type="protein sequence ID" value="QLG27362.1"/>
    <property type="molecule type" value="Genomic_DNA"/>
</dbReference>
<keyword evidence="5" id="KW-1185">Reference proteome</keyword>
<dbReference type="GeneID" id="56028625"/>
<sequence length="747" mass="78111">MTKQRPFRIKGLGLFLALLMLASPVGSSIAFAAPAETGQPAAGPTNSSLQTTGEFPGIELDGDELVDAGDGVSIWDRAILPLRADDDAAAHSSPNAEAKVRVEEEGIERSLNKPTLSVYNTGTAIDLTFLPKRADAIPDDFHGGEVQLIAARIDGDQELPRSQGELIDLATDNDAATFEMVDETTIDIDTFELGGADVEGDTFTFTPDEPGQYVLLLATPDGDDTGFSVEDGELSRSGDVTIIGMDAVTVQEDPSDVDAPNTVTRGNNVTFDVDTPGAADDSLVNHTIVLYDEKTFTETSTTFTFETVSADADVSVSTDIKSINGDVYLINDPSVLNRDVSNSELAPPVSTTSVANAILADRGDLTVTDDAVQLDASMTAERTTPNAKIDVGTAENWSAGRYHWIHIATTADGSVVGSNSGNLTVNNAGGGGNDGRSGRSNNGQGSPPVSIEERTENGRTTFVIQNAAANKTIRVSPGTSGSGPANPTLTDLDVSFTKDTDAELGVNGDRGATPPVNPNADLGYFNITHEVPDDDIGGVTFSFTVDADRLSDRGVTPEDIMLYRYHDGEWTALETRHLGTADGVHQFEADSPGLSVFAVSTRNAQTATFEVSEASLDTDSVEVGDSVEVTATVENTGGSEGTYTAELLVDGETVDQQDVTVPAGESEPVSFTHTFDEAGSYDVTIGDTAAGTVEVTAADTPTDTATATETPVPFLGGGSSAIIVLVLLVFAGAVALLYRSGRLDDLK</sequence>
<evidence type="ECO:0000256" key="1">
    <source>
        <dbReference type="SAM" id="MobiDB-lite"/>
    </source>
</evidence>
<dbReference type="InterPro" id="IPR011635">
    <property type="entry name" value="CARDB"/>
</dbReference>
<name>A0A7D5KM29_9EURY</name>
<evidence type="ECO:0000259" key="3">
    <source>
        <dbReference type="Pfam" id="PF07705"/>
    </source>
</evidence>
<feature type="transmembrane region" description="Helical" evidence="2">
    <location>
        <begin position="714"/>
        <end position="738"/>
    </location>
</feature>
<feature type="domain" description="CARDB" evidence="3">
    <location>
        <begin position="611"/>
        <end position="685"/>
    </location>
</feature>
<dbReference type="Gene3D" id="2.60.40.10">
    <property type="entry name" value="Immunoglobulins"/>
    <property type="match status" value="1"/>
</dbReference>
<keyword evidence="2" id="KW-1133">Transmembrane helix</keyword>
<organism evidence="4 5">
    <name type="scientific">Halorarum halophilum</name>
    <dbReference type="NCBI Taxonomy" id="2743090"/>
    <lineage>
        <taxon>Archaea</taxon>
        <taxon>Methanobacteriati</taxon>
        <taxon>Methanobacteriota</taxon>
        <taxon>Stenosarchaea group</taxon>
        <taxon>Halobacteria</taxon>
        <taxon>Halobacteriales</taxon>
        <taxon>Haloferacaceae</taxon>
        <taxon>Halorarum</taxon>
    </lineage>
</organism>
<evidence type="ECO:0000313" key="5">
    <source>
        <dbReference type="Proteomes" id="UP000509750"/>
    </source>
</evidence>
<evidence type="ECO:0000256" key="2">
    <source>
        <dbReference type="SAM" id="Phobius"/>
    </source>
</evidence>